<evidence type="ECO:0000313" key="2">
    <source>
        <dbReference type="Proteomes" id="UP000215914"/>
    </source>
</evidence>
<sequence length="40" mass="4863">MGRTKKTGTDIWKIRDISFKYQYRYFALISRLGTDINYIE</sequence>
<proteinExistence type="predicted"/>
<reference evidence="1" key="1">
    <citation type="journal article" date="2017" name="Nature">
        <title>The sunflower genome provides insights into oil metabolism, flowering and Asterid evolution.</title>
        <authorList>
            <person name="Badouin H."/>
            <person name="Gouzy J."/>
            <person name="Grassa C.J."/>
            <person name="Murat F."/>
            <person name="Staton S.E."/>
            <person name="Cottret L."/>
            <person name="Lelandais-Briere C."/>
            <person name="Owens G.L."/>
            <person name="Carrere S."/>
            <person name="Mayjonade B."/>
            <person name="Legrand L."/>
            <person name="Gill N."/>
            <person name="Kane N.C."/>
            <person name="Bowers J.E."/>
            <person name="Hubner S."/>
            <person name="Bellec A."/>
            <person name="Berard A."/>
            <person name="Berges H."/>
            <person name="Blanchet N."/>
            <person name="Boniface M.C."/>
            <person name="Brunel D."/>
            <person name="Catrice O."/>
            <person name="Chaidir N."/>
            <person name="Claudel C."/>
            <person name="Donnadieu C."/>
            <person name="Faraut T."/>
            <person name="Fievet G."/>
            <person name="Helmstetter N."/>
            <person name="King M."/>
            <person name="Knapp S.J."/>
            <person name="Lai Z."/>
            <person name="Le Paslier M.C."/>
            <person name="Lippi Y."/>
            <person name="Lorenzon L."/>
            <person name="Mandel J.R."/>
            <person name="Marage G."/>
            <person name="Marchand G."/>
            <person name="Marquand E."/>
            <person name="Bret-Mestries E."/>
            <person name="Morien E."/>
            <person name="Nambeesan S."/>
            <person name="Nguyen T."/>
            <person name="Pegot-Espagnet P."/>
            <person name="Pouilly N."/>
            <person name="Raftis F."/>
            <person name="Sallet E."/>
            <person name="Schiex T."/>
            <person name="Thomas J."/>
            <person name="Vandecasteele C."/>
            <person name="Vares D."/>
            <person name="Vear F."/>
            <person name="Vautrin S."/>
            <person name="Crespi M."/>
            <person name="Mangin B."/>
            <person name="Burke J.M."/>
            <person name="Salse J."/>
            <person name="Munos S."/>
            <person name="Vincourt P."/>
            <person name="Rieseberg L.H."/>
            <person name="Langlade N.B."/>
        </authorList>
    </citation>
    <scope>NUCLEOTIDE SEQUENCE</scope>
    <source>
        <tissue evidence="1">Leaves</tissue>
    </source>
</reference>
<reference evidence="1" key="2">
    <citation type="submission" date="2020-06" db="EMBL/GenBank/DDBJ databases">
        <title>Helianthus annuus Genome sequencing and assembly Release 2.</title>
        <authorList>
            <person name="Gouzy J."/>
            <person name="Langlade N."/>
            <person name="Munos S."/>
        </authorList>
    </citation>
    <scope>NUCLEOTIDE SEQUENCE</scope>
    <source>
        <tissue evidence="1">Leaves</tissue>
    </source>
</reference>
<protein>
    <submittedName>
        <fullName evidence="1">Uncharacterized protein</fullName>
    </submittedName>
</protein>
<evidence type="ECO:0000313" key="1">
    <source>
        <dbReference type="EMBL" id="KAF5819328.1"/>
    </source>
</evidence>
<keyword evidence="2" id="KW-1185">Reference proteome</keyword>
<dbReference type="Proteomes" id="UP000215914">
    <property type="component" value="Unassembled WGS sequence"/>
</dbReference>
<dbReference type="Gramene" id="mRNA:HanXRQr2_Chr02g0076401">
    <property type="protein sequence ID" value="mRNA:HanXRQr2_Chr02g0076401"/>
    <property type="gene ID" value="HanXRQr2_Chr02g0076401"/>
</dbReference>
<gene>
    <name evidence="1" type="ORF">HanXRQr2_Chr02g0076401</name>
</gene>
<comment type="caution">
    <text evidence="1">The sequence shown here is derived from an EMBL/GenBank/DDBJ whole genome shotgun (WGS) entry which is preliminary data.</text>
</comment>
<dbReference type="EMBL" id="MNCJ02000317">
    <property type="protein sequence ID" value="KAF5819328.1"/>
    <property type="molecule type" value="Genomic_DNA"/>
</dbReference>
<accession>A0A9K3JPG7</accession>
<organism evidence="1 2">
    <name type="scientific">Helianthus annuus</name>
    <name type="common">Common sunflower</name>
    <dbReference type="NCBI Taxonomy" id="4232"/>
    <lineage>
        <taxon>Eukaryota</taxon>
        <taxon>Viridiplantae</taxon>
        <taxon>Streptophyta</taxon>
        <taxon>Embryophyta</taxon>
        <taxon>Tracheophyta</taxon>
        <taxon>Spermatophyta</taxon>
        <taxon>Magnoliopsida</taxon>
        <taxon>eudicotyledons</taxon>
        <taxon>Gunneridae</taxon>
        <taxon>Pentapetalae</taxon>
        <taxon>asterids</taxon>
        <taxon>campanulids</taxon>
        <taxon>Asterales</taxon>
        <taxon>Asteraceae</taxon>
        <taxon>Asteroideae</taxon>
        <taxon>Heliantheae alliance</taxon>
        <taxon>Heliantheae</taxon>
        <taxon>Helianthus</taxon>
    </lineage>
</organism>
<dbReference type="AlphaFoldDB" id="A0A9K3JPG7"/>
<name>A0A9K3JPG7_HELAN</name>